<reference evidence="4 5" key="1">
    <citation type="submission" date="2020-07" db="EMBL/GenBank/DDBJ databases">
        <title>Vallitalea guaymasensis genome.</title>
        <authorList>
            <person name="Postec A."/>
        </authorList>
    </citation>
    <scope>NUCLEOTIDE SEQUENCE [LARGE SCALE GENOMIC DNA]</scope>
    <source>
        <strain evidence="4 5">Ra1766G1</strain>
    </source>
</reference>
<dbReference type="CDD" id="cd05233">
    <property type="entry name" value="SDR_c"/>
    <property type="match status" value="1"/>
</dbReference>
<dbReference type="EMBL" id="CP058561">
    <property type="protein sequence ID" value="QUH31270.1"/>
    <property type="molecule type" value="Genomic_DNA"/>
</dbReference>
<name>A0A8J8SE77_9FIRM</name>
<dbReference type="RefSeq" id="WP_113675409.1">
    <property type="nucleotide sequence ID" value="NZ_CAJXUH010000005.1"/>
</dbReference>
<dbReference type="GO" id="GO:0008206">
    <property type="term" value="P:bile acid metabolic process"/>
    <property type="evidence" value="ECO:0007669"/>
    <property type="project" value="UniProtKB-ARBA"/>
</dbReference>
<dbReference type="GO" id="GO:0016616">
    <property type="term" value="F:oxidoreductase activity, acting on the CH-OH group of donors, NAD or NADP as acceptor"/>
    <property type="evidence" value="ECO:0007669"/>
    <property type="project" value="TreeGrafter"/>
</dbReference>
<dbReference type="PRINTS" id="PR00080">
    <property type="entry name" value="SDRFAMILY"/>
</dbReference>
<dbReference type="PANTHER" id="PTHR42760">
    <property type="entry name" value="SHORT-CHAIN DEHYDROGENASES/REDUCTASES FAMILY MEMBER"/>
    <property type="match status" value="1"/>
</dbReference>
<keyword evidence="2" id="KW-0560">Oxidoreductase</keyword>
<evidence type="ECO:0000313" key="5">
    <source>
        <dbReference type="Proteomes" id="UP000677305"/>
    </source>
</evidence>
<evidence type="ECO:0000256" key="3">
    <source>
        <dbReference type="RuleBase" id="RU000363"/>
    </source>
</evidence>
<dbReference type="InterPro" id="IPR002347">
    <property type="entry name" value="SDR_fam"/>
</dbReference>
<dbReference type="PROSITE" id="PS00061">
    <property type="entry name" value="ADH_SHORT"/>
    <property type="match status" value="1"/>
</dbReference>
<dbReference type="InterPro" id="IPR036291">
    <property type="entry name" value="NAD(P)-bd_dom_sf"/>
</dbReference>
<evidence type="ECO:0000256" key="2">
    <source>
        <dbReference type="ARBA" id="ARBA00023002"/>
    </source>
</evidence>
<dbReference type="SUPFAM" id="SSF51735">
    <property type="entry name" value="NAD(P)-binding Rossmann-fold domains"/>
    <property type="match status" value="1"/>
</dbReference>
<gene>
    <name evidence="4" type="ORF">HYG85_21015</name>
</gene>
<evidence type="ECO:0000256" key="1">
    <source>
        <dbReference type="ARBA" id="ARBA00006484"/>
    </source>
</evidence>
<sequence length="261" mass="27795">MLEMNLTKKVAIVTGGAGGLGKAIALKLAEAGAVVAVSDINLEGAKETVDEIKAMGQASIAVKTDITKSAEVSSLVETTIKEFGNLHIMINAAGMGIIKPVSDFADNEIDKILDLNLKGTIYGTREALKHMIPNKEGKIINISSIAAKNASPGTSMYAATKSGVIAFSKAVAREVAHDNININVICPGIIKTPMWIAQLKTMADSVEEQNKIFDSYIEREIPLNRPQEPEDIANIIVYLCSEQGKNITAQDINVDGGSIVF</sequence>
<dbReference type="NCBIfam" id="NF005559">
    <property type="entry name" value="PRK07231.1"/>
    <property type="match status" value="1"/>
</dbReference>
<dbReference type="AlphaFoldDB" id="A0A8J8SE77"/>
<comment type="similarity">
    <text evidence="1 3">Belongs to the short-chain dehydrogenases/reductases (SDR) family.</text>
</comment>
<keyword evidence="5" id="KW-1185">Reference proteome</keyword>
<dbReference type="PANTHER" id="PTHR42760:SF133">
    <property type="entry name" value="3-OXOACYL-[ACYL-CARRIER-PROTEIN] REDUCTASE"/>
    <property type="match status" value="1"/>
</dbReference>
<dbReference type="FunFam" id="3.40.50.720:FF:000084">
    <property type="entry name" value="Short-chain dehydrogenase reductase"/>
    <property type="match status" value="1"/>
</dbReference>
<proteinExistence type="inferred from homology"/>
<protein>
    <submittedName>
        <fullName evidence="4">SDR family oxidoreductase</fullName>
    </submittedName>
</protein>
<dbReference type="Proteomes" id="UP000677305">
    <property type="component" value="Chromosome"/>
</dbReference>
<accession>A0A8J8SE77</accession>
<evidence type="ECO:0000313" key="4">
    <source>
        <dbReference type="EMBL" id="QUH31270.1"/>
    </source>
</evidence>
<dbReference type="PRINTS" id="PR00081">
    <property type="entry name" value="GDHRDH"/>
</dbReference>
<dbReference type="InterPro" id="IPR020904">
    <property type="entry name" value="Sc_DH/Rdtase_CS"/>
</dbReference>
<dbReference type="KEGG" id="vgu:HYG85_21015"/>
<dbReference type="Pfam" id="PF00106">
    <property type="entry name" value="adh_short"/>
    <property type="match status" value="1"/>
</dbReference>
<dbReference type="Gene3D" id="3.40.50.720">
    <property type="entry name" value="NAD(P)-binding Rossmann-like Domain"/>
    <property type="match status" value="1"/>
</dbReference>
<organism evidence="4 5">
    <name type="scientific">Vallitalea guaymasensis</name>
    <dbReference type="NCBI Taxonomy" id="1185412"/>
    <lineage>
        <taxon>Bacteria</taxon>
        <taxon>Bacillati</taxon>
        <taxon>Bacillota</taxon>
        <taxon>Clostridia</taxon>
        <taxon>Lachnospirales</taxon>
        <taxon>Vallitaleaceae</taxon>
        <taxon>Vallitalea</taxon>
    </lineage>
</organism>
<dbReference type="OrthoDB" id="9803333at2"/>